<dbReference type="InterPro" id="IPR008921">
    <property type="entry name" value="DNA_pol3_clamp-load_cplx_C"/>
</dbReference>
<dbReference type="SUPFAM" id="SSF48019">
    <property type="entry name" value="post-AAA+ oligomerization domain-like"/>
    <property type="match status" value="1"/>
</dbReference>
<dbReference type="SUPFAM" id="SSF52540">
    <property type="entry name" value="P-loop containing nucleoside triphosphate hydrolases"/>
    <property type="match status" value="1"/>
</dbReference>
<dbReference type="AlphaFoldDB" id="A0A917I4T2"/>
<dbReference type="InterPro" id="IPR050238">
    <property type="entry name" value="DNA_Rep/Repair_Clamp_Loader"/>
</dbReference>
<dbReference type="NCBIfam" id="NF006585">
    <property type="entry name" value="PRK09111.1"/>
    <property type="match status" value="1"/>
</dbReference>
<feature type="region of interest" description="Disordered" evidence="12">
    <location>
        <begin position="412"/>
        <end position="477"/>
    </location>
</feature>
<comment type="caution">
    <text evidence="14">The sequence shown here is derived from an EMBL/GenBank/DDBJ whole genome shotgun (WGS) entry which is preliminary data.</text>
</comment>
<feature type="compositionally biased region" description="Gly residues" evidence="12">
    <location>
        <begin position="422"/>
        <end position="435"/>
    </location>
</feature>
<evidence type="ECO:0000313" key="15">
    <source>
        <dbReference type="Proteomes" id="UP000603912"/>
    </source>
</evidence>
<proteinExistence type="inferred from homology"/>
<evidence type="ECO:0000256" key="8">
    <source>
        <dbReference type="ARBA" id="ARBA00022840"/>
    </source>
</evidence>
<evidence type="ECO:0000256" key="9">
    <source>
        <dbReference type="ARBA" id="ARBA00022932"/>
    </source>
</evidence>
<dbReference type="Pfam" id="PF13177">
    <property type="entry name" value="DNA_pol3_delta2"/>
    <property type="match status" value="1"/>
</dbReference>
<evidence type="ECO:0000256" key="1">
    <source>
        <dbReference type="ARBA" id="ARBA00006360"/>
    </source>
</evidence>
<dbReference type="GO" id="GO:0009360">
    <property type="term" value="C:DNA polymerase III complex"/>
    <property type="evidence" value="ECO:0007669"/>
    <property type="project" value="InterPro"/>
</dbReference>
<dbReference type="FunFam" id="1.10.8.60:FF:000013">
    <property type="entry name" value="DNA polymerase III subunit gamma/tau"/>
    <property type="match status" value="1"/>
</dbReference>
<evidence type="ECO:0000256" key="2">
    <source>
        <dbReference type="ARBA" id="ARBA00022679"/>
    </source>
</evidence>
<dbReference type="InterPro" id="IPR012763">
    <property type="entry name" value="DNA_pol_III_sug/sutau_N"/>
</dbReference>
<dbReference type="FunFam" id="1.20.272.10:FF:000003">
    <property type="entry name" value="DNA polymerase III subunit gamma/tau"/>
    <property type="match status" value="1"/>
</dbReference>
<dbReference type="RefSeq" id="WP_188516102.1">
    <property type="nucleotide sequence ID" value="NZ_BMES01000001.1"/>
</dbReference>
<keyword evidence="6 11" id="KW-0547">Nucleotide-binding</keyword>
<dbReference type="InterPro" id="IPR022754">
    <property type="entry name" value="DNA_pol_III_gamma-3"/>
</dbReference>
<dbReference type="GO" id="GO:0006261">
    <property type="term" value="P:DNA-templated DNA replication"/>
    <property type="evidence" value="ECO:0007669"/>
    <property type="project" value="TreeGrafter"/>
</dbReference>
<dbReference type="Proteomes" id="UP000603912">
    <property type="component" value="Unassembled WGS sequence"/>
</dbReference>
<gene>
    <name evidence="11" type="primary">dnaX</name>
    <name evidence="14" type="ORF">GCM10007036_04490</name>
</gene>
<dbReference type="SMART" id="SM00382">
    <property type="entry name" value="AAA"/>
    <property type="match status" value="1"/>
</dbReference>
<sequence length="628" mass="67070">MSDDTTIHDGVTVDDGPGFPGVDLPRAAPPASSAPAAAAPYRVLARKYRPQNFDDLIGQDAMVRTLRNAFSSGRIPQAWILTGVRGVGKTTTARILARGLNFLREDGTGGPTVDLSEEGVHCRAIMESRHVDVLEMDAASHTGVEDVRQITDGIRYAPASARYKVYIIDEVHMLSEKAFNAFLKTLEEPPPHAKFVFATTEIRKVPVTILSRCQRFDLRRVDASLMVQHLGGICAREGVSIDDEALAMLARAAEGSVRDSLSLLDQAIAHGAGAIDADTVRTMLGLADRGRVIDLFEAVMRGDAAGALRELRDQYDSGADPAVVLSDLAEFTHFVTRLKIVPDAALESSVTEAERVRGQAAAALPMRVLSRAWQMLLKGIGEVQSSPKPVAAAEMVLVRLCYAADMPTPDEALRALRDNPPGGAGAPSGSGGGSGARAIHDGARASHDGGSRGGAALSVATRSEPRSSMAPAPRQAAAPTLKLNRFEDLVALAADKRDITMKLALEADIRLVRFEDGTLEFSPGPNASPQLAGDLSKRLSEWTGRRWVVALSSEPGQPTLRETQAAQERDRLTNVQAHPLVRSVLEAWPGAKIVDIREPQPEAAAAEEDATGDPGVDTDGFDGFDDEF</sequence>
<dbReference type="InterPro" id="IPR045085">
    <property type="entry name" value="HLD_clamp_pol_III_gamma_tau"/>
</dbReference>
<comment type="function">
    <text evidence="11">DNA polymerase III is a complex, multichain enzyme responsible for most of the replicative synthesis in bacteria. This DNA polymerase also exhibits 3' to 5' exonuclease activity.</text>
</comment>
<dbReference type="Gene3D" id="1.20.272.10">
    <property type="match status" value="1"/>
</dbReference>
<dbReference type="Gene3D" id="3.40.50.300">
    <property type="entry name" value="P-loop containing nucleotide triphosphate hydrolases"/>
    <property type="match status" value="1"/>
</dbReference>
<dbReference type="EMBL" id="BMES01000001">
    <property type="protein sequence ID" value="GGH08806.1"/>
    <property type="molecule type" value="Genomic_DNA"/>
</dbReference>
<reference evidence="14" key="2">
    <citation type="submission" date="2020-09" db="EMBL/GenBank/DDBJ databases">
        <authorList>
            <person name="Sun Q."/>
            <person name="Zhou Y."/>
        </authorList>
    </citation>
    <scope>NUCLEOTIDE SEQUENCE</scope>
    <source>
        <strain evidence="14">CGMCC 1.12214</strain>
    </source>
</reference>
<keyword evidence="15" id="KW-1185">Reference proteome</keyword>
<evidence type="ECO:0000259" key="13">
    <source>
        <dbReference type="SMART" id="SM00382"/>
    </source>
</evidence>
<dbReference type="CDD" id="cd00009">
    <property type="entry name" value="AAA"/>
    <property type="match status" value="1"/>
</dbReference>
<dbReference type="GO" id="GO:0003677">
    <property type="term" value="F:DNA binding"/>
    <property type="evidence" value="ECO:0007669"/>
    <property type="project" value="InterPro"/>
</dbReference>
<dbReference type="GO" id="GO:0005524">
    <property type="term" value="F:ATP binding"/>
    <property type="evidence" value="ECO:0007669"/>
    <property type="project" value="UniProtKB-KW"/>
</dbReference>
<dbReference type="Pfam" id="PF12362">
    <property type="entry name" value="DUF3646"/>
    <property type="match status" value="1"/>
</dbReference>
<comment type="catalytic activity">
    <reaction evidence="10 11">
        <text>DNA(n) + a 2'-deoxyribonucleoside 5'-triphosphate = DNA(n+1) + diphosphate</text>
        <dbReference type="Rhea" id="RHEA:22508"/>
        <dbReference type="Rhea" id="RHEA-COMP:17339"/>
        <dbReference type="Rhea" id="RHEA-COMP:17340"/>
        <dbReference type="ChEBI" id="CHEBI:33019"/>
        <dbReference type="ChEBI" id="CHEBI:61560"/>
        <dbReference type="ChEBI" id="CHEBI:173112"/>
        <dbReference type="EC" id="2.7.7.7"/>
    </reaction>
</comment>
<accession>A0A917I4T2</accession>
<evidence type="ECO:0000313" key="14">
    <source>
        <dbReference type="EMBL" id="GGH08806.1"/>
    </source>
</evidence>
<feature type="compositionally biased region" description="Basic and acidic residues" evidence="12">
    <location>
        <begin position="438"/>
        <end position="450"/>
    </location>
</feature>
<feature type="domain" description="AAA+ ATPase" evidence="13">
    <location>
        <begin position="75"/>
        <end position="222"/>
    </location>
</feature>
<keyword evidence="5" id="KW-0479">Metal-binding</keyword>
<reference evidence="14" key="1">
    <citation type="journal article" date="2014" name="Int. J. Syst. Evol. Microbiol.">
        <title>Complete genome sequence of Corynebacterium casei LMG S-19264T (=DSM 44701T), isolated from a smear-ripened cheese.</title>
        <authorList>
            <consortium name="US DOE Joint Genome Institute (JGI-PGF)"/>
            <person name="Walter F."/>
            <person name="Albersmeier A."/>
            <person name="Kalinowski J."/>
            <person name="Ruckert C."/>
        </authorList>
    </citation>
    <scope>NUCLEOTIDE SEQUENCE</scope>
    <source>
        <strain evidence="14">CGMCC 1.12214</strain>
    </source>
</reference>
<keyword evidence="8 11" id="KW-0067">ATP-binding</keyword>
<dbReference type="Pfam" id="PF22608">
    <property type="entry name" value="DNAX_ATPase_lid"/>
    <property type="match status" value="1"/>
</dbReference>
<organism evidence="14 15">
    <name type="scientific">Alsobacter metallidurans</name>
    <dbReference type="NCBI Taxonomy" id="340221"/>
    <lineage>
        <taxon>Bacteria</taxon>
        <taxon>Pseudomonadati</taxon>
        <taxon>Pseudomonadota</taxon>
        <taxon>Alphaproteobacteria</taxon>
        <taxon>Hyphomicrobiales</taxon>
        <taxon>Alsobacteraceae</taxon>
        <taxon>Alsobacter</taxon>
    </lineage>
</organism>
<dbReference type="InterPro" id="IPR027417">
    <property type="entry name" value="P-loop_NTPase"/>
</dbReference>
<dbReference type="PANTHER" id="PTHR11669:SF0">
    <property type="entry name" value="PROTEIN STICHEL-LIKE 2"/>
    <property type="match status" value="1"/>
</dbReference>
<dbReference type="GO" id="GO:0046872">
    <property type="term" value="F:metal ion binding"/>
    <property type="evidence" value="ECO:0007669"/>
    <property type="project" value="UniProtKB-KW"/>
</dbReference>
<keyword evidence="4 11" id="KW-0235">DNA replication</keyword>
<feature type="compositionally biased region" description="Acidic residues" evidence="12">
    <location>
        <begin position="619"/>
        <end position="628"/>
    </location>
</feature>
<dbReference type="GO" id="GO:0003887">
    <property type="term" value="F:DNA-directed DNA polymerase activity"/>
    <property type="evidence" value="ECO:0007669"/>
    <property type="project" value="UniProtKB-KW"/>
</dbReference>
<evidence type="ECO:0000256" key="5">
    <source>
        <dbReference type="ARBA" id="ARBA00022723"/>
    </source>
</evidence>
<evidence type="ECO:0000256" key="4">
    <source>
        <dbReference type="ARBA" id="ARBA00022705"/>
    </source>
</evidence>
<protein>
    <recommendedName>
        <fullName evidence="11">DNA polymerase III subunit gamma/tau</fullName>
        <ecNumber evidence="11">2.7.7.7</ecNumber>
    </recommendedName>
</protein>
<keyword evidence="9 11" id="KW-0239">DNA-directed DNA polymerase</keyword>
<keyword evidence="2 11" id="KW-0808">Transferase</keyword>
<evidence type="ECO:0000256" key="6">
    <source>
        <dbReference type="ARBA" id="ARBA00022741"/>
    </source>
</evidence>
<dbReference type="InterPro" id="IPR022107">
    <property type="entry name" value="DNA_pol_III_gamma/tau_C"/>
</dbReference>
<evidence type="ECO:0000256" key="10">
    <source>
        <dbReference type="ARBA" id="ARBA00049244"/>
    </source>
</evidence>
<comment type="similarity">
    <text evidence="1 11">Belongs to the DnaX/STICHEL family.</text>
</comment>
<dbReference type="Pfam" id="PF12169">
    <property type="entry name" value="DNA_pol3_gamma3"/>
    <property type="match status" value="1"/>
</dbReference>
<keyword evidence="3 11" id="KW-0548">Nucleotidyltransferase</keyword>
<evidence type="ECO:0000256" key="3">
    <source>
        <dbReference type="ARBA" id="ARBA00022695"/>
    </source>
</evidence>
<dbReference type="Gene3D" id="1.10.8.60">
    <property type="match status" value="1"/>
</dbReference>
<evidence type="ECO:0000256" key="11">
    <source>
        <dbReference type="RuleBase" id="RU364063"/>
    </source>
</evidence>
<dbReference type="PANTHER" id="PTHR11669">
    <property type="entry name" value="REPLICATION FACTOR C / DNA POLYMERASE III GAMMA-TAU SUBUNIT"/>
    <property type="match status" value="1"/>
</dbReference>
<dbReference type="CDD" id="cd18137">
    <property type="entry name" value="HLD_clamp_pol_III_gamma_tau"/>
    <property type="match status" value="1"/>
</dbReference>
<comment type="subunit">
    <text evidence="11">DNA polymerase III contains a core (composed of alpha, epsilon and theta chains) that associates with a tau subunit. This core dimerizes to form the POLIII' complex. PolIII' associates with the gamma complex (composed of gamma, delta, delta', psi and chi chains) and with the beta chain to form the complete DNA polymerase III complex.</text>
</comment>
<evidence type="ECO:0000256" key="7">
    <source>
        <dbReference type="ARBA" id="ARBA00022833"/>
    </source>
</evidence>
<dbReference type="FunFam" id="3.40.50.300:FF:000014">
    <property type="entry name" value="DNA polymerase III subunit gamma/tau"/>
    <property type="match status" value="1"/>
</dbReference>
<dbReference type="NCBIfam" id="TIGR02397">
    <property type="entry name" value="dnaX_nterm"/>
    <property type="match status" value="1"/>
</dbReference>
<evidence type="ECO:0000256" key="12">
    <source>
        <dbReference type="SAM" id="MobiDB-lite"/>
    </source>
</evidence>
<dbReference type="InterPro" id="IPR003593">
    <property type="entry name" value="AAA+_ATPase"/>
</dbReference>
<feature type="region of interest" description="Disordered" evidence="12">
    <location>
        <begin position="596"/>
        <end position="628"/>
    </location>
</feature>
<keyword evidence="7" id="KW-0862">Zinc</keyword>
<dbReference type="EC" id="2.7.7.7" evidence="11"/>
<name>A0A917I4T2_9HYPH</name>
<feature type="region of interest" description="Disordered" evidence="12">
    <location>
        <begin position="1"/>
        <end position="36"/>
    </location>
</feature>